<comment type="caution">
    <text evidence="1">The sequence shown here is derived from an EMBL/GenBank/DDBJ whole genome shotgun (WGS) entry which is preliminary data.</text>
</comment>
<dbReference type="AlphaFoldDB" id="A0AB34GMC5"/>
<dbReference type="EMBL" id="JAIQCJ010002160">
    <property type="protein sequence ID" value="KAJ8780372.1"/>
    <property type="molecule type" value="Genomic_DNA"/>
</dbReference>
<evidence type="ECO:0008006" key="3">
    <source>
        <dbReference type="Google" id="ProtNLM"/>
    </source>
</evidence>
<protein>
    <recommendedName>
        <fullName evidence="3">Secreted protein</fullName>
    </recommendedName>
</protein>
<dbReference type="Proteomes" id="UP001159641">
    <property type="component" value="Unassembled WGS sequence"/>
</dbReference>
<keyword evidence="2" id="KW-1185">Reference proteome</keyword>
<evidence type="ECO:0000313" key="1">
    <source>
        <dbReference type="EMBL" id="KAJ8780372.1"/>
    </source>
</evidence>
<gene>
    <name evidence="1" type="ORF">J1605_011636</name>
</gene>
<organism evidence="1 2">
    <name type="scientific">Eschrichtius robustus</name>
    <name type="common">California gray whale</name>
    <name type="synonym">Eschrichtius gibbosus</name>
    <dbReference type="NCBI Taxonomy" id="9764"/>
    <lineage>
        <taxon>Eukaryota</taxon>
        <taxon>Metazoa</taxon>
        <taxon>Chordata</taxon>
        <taxon>Craniata</taxon>
        <taxon>Vertebrata</taxon>
        <taxon>Euteleostomi</taxon>
        <taxon>Mammalia</taxon>
        <taxon>Eutheria</taxon>
        <taxon>Laurasiatheria</taxon>
        <taxon>Artiodactyla</taxon>
        <taxon>Whippomorpha</taxon>
        <taxon>Cetacea</taxon>
        <taxon>Mysticeti</taxon>
        <taxon>Eschrichtiidae</taxon>
        <taxon>Eschrichtius</taxon>
    </lineage>
</organism>
<evidence type="ECO:0000313" key="2">
    <source>
        <dbReference type="Proteomes" id="UP001159641"/>
    </source>
</evidence>
<sequence length="89" mass="9755">MLKLEAEIYLEMPVGSSGTLAMFERAMRLFASLCVALSFLARVSCPCPSRCTCDYHGGDDGMGSRYASLLATKRSDDSEEKDSNQMALF</sequence>
<accession>A0AB34GMC5</accession>
<name>A0AB34GMC5_ESCRO</name>
<proteinExistence type="predicted"/>
<reference evidence="1 2" key="1">
    <citation type="submission" date="2022-11" db="EMBL/GenBank/DDBJ databases">
        <title>Whole genome sequence of Eschrichtius robustus ER-17-0199.</title>
        <authorList>
            <person name="Bruniche-Olsen A."/>
            <person name="Black A.N."/>
            <person name="Fields C.J."/>
            <person name="Walden K."/>
            <person name="Dewoody J.A."/>
        </authorList>
    </citation>
    <scope>NUCLEOTIDE SEQUENCE [LARGE SCALE GENOMIC DNA]</scope>
    <source>
        <strain evidence="1">ER-17-0199</strain>
        <tissue evidence="1">Blubber</tissue>
    </source>
</reference>